<proteinExistence type="predicted"/>
<dbReference type="HOGENOM" id="CLU_495259_0_0_1"/>
<dbReference type="Gene3D" id="3.80.10.10">
    <property type="entry name" value="Ribonuclease Inhibitor"/>
    <property type="match status" value="1"/>
</dbReference>
<dbReference type="AlphaFoldDB" id="A0A067TTV9"/>
<dbReference type="OrthoDB" id="3054030at2759"/>
<dbReference type="CDD" id="cd09917">
    <property type="entry name" value="F-box_SF"/>
    <property type="match status" value="1"/>
</dbReference>
<dbReference type="Proteomes" id="UP000027222">
    <property type="component" value="Unassembled WGS sequence"/>
</dbReference>
<gene>
    <name evidence="1" type="ORF">GALMADRAFT_205099</name>
</gene>
<organism evidence="1 2">
    <name type="scientific">Galerina marginata (strain CBS 339.88)</name>
    <dbReference type="NCBI Taxonomy" id="685588"/>
    <lineage>
        <taxon>Eukaryota</taxon>
        <taxon>Fungi</taxon>
        <taxon>Dikarya</taxon>
        <taxon>Basidiomycota</taxon>
        <taxon>Agaricomycotina</taxon>
        <taxon>Agaricomycetes</taxon>
        <taxon>Agaricomycetidae</taxon>
        <taxon>Agaricales</taxon>
        <taxon>Agaricineae</taxon>
        <taxon>Strophariaceae</taxon>
        <taxon>Galerina</taxon>
    </lineage>
</organism>
<accession>A0A067TTV9</accession>
<protein>
    <recommendedName>
        <fullName evidence="3">F-box domain-containing protein</fullName>
    </recommendedName>
</protein>
<dbReference type="EMBL" id="KL142367">
    <property type="protein sequence ID" value="KDR85767.1"/>
    <property type="molecule type" value="Genomic_DNA"/>
</dbReference>
<dbReference type="SUPFAM" id="SSF52047">
    <property type="entry name" value="RNI-like"/>
    <property type="match status" value="1"/>
</dbReference>
<reference evidence="2" key="1">
    <citation type="journal article" date="2014" name="Proc. Natl. Acad. Sci. U.S.A.">
        <title>Extensive sampling of basidiomycete genomes demonstrates inadequacy of the white-rot/brown-rot paradigm for wood decay fungi.</title>
        <authorList>
            <person name="Riley R."/>
            <person name="Salamov A.A."/>
            <person name="Brown D.W."/>
            <person name="Nagy L.G."/>
            <person name="Floudas D."/>
            <person name="Held B.W."/>
            <person name="Levasseur A."/>
            <person name="Lombard V."/>
            <person name="Morin E."/>
            <person name="Otillar R."/>
            <person name="Lindquist E.A."/>
            <person name="Sun H."/>
            <person name="LaButti K.M."/>
            <person name="Schmutz J."/>
            <person name="Jabbour D."/>
            <person name="Luo H."/>
            <person name="Baker S.E."/>
            <person name="Pisabarro A.G."/>
            <person name="Walton J.D."/>
            <person name="Blanchette R.A."/>
            <person name="Henrissat B."/>
            <person name="Martin F."/>
            <person name="Cullen D."/>
            <person name="Hibbett D.S."/>
            <person name="Grigoriev I.V."/>
        </authorList>
    </citation>
    <scope>NUCLEOTIDE SEQUENCE [LARGE SCALE GENOMIC DNA]</scope>
    <source>
        <strain evidence="2">CBS 339.88</strain>
    </source>
</reference>
<name>A0A067TTV9_GALM3</name>
<evidence type="ECO:0000313" key="2">
    <source>
        <dbReference type="Proteomes" id="UP000027222"/>
    </source>
</evidence>
<dbReference type="InterPro" id="IPR032675">
    <property type="entry name" value="LRR_dom_sf"/>
</dbReference>
<evidence type="ECO:0000313" key="1">
    <source>
        <dbReference type="EMBL" id="KDR85767.1"/>
    </source>
</evidence>
<sequence>MARQDTGIEGLPDEVLTHIFDNADIQSDTLYNTALTSRRLHYFCLPLYLARFHILDPLECCDIICHTPPEGGDQLDALSGLQVALFLPSVKKIVCRFKTLGDSDDYRTVMKHMHRLHEFIYSLSSVEDVTLVFGNQRCGCCSDLDPGETLDDALVEWSQTMGQTLNKILEKSCVSITIIGGRYMGHSYSFKSGKKPVKNNGPLNVIKNLFGKGKLAGFTTADSGELIDVLRGGTWQFNRTSGTGTAVVLTPISIAAKSTSTLQSLTIQSMMFIVPPLLHWVVSVLRLRSVQSLLLMNLSVNRKCWPAVFSLIAENIPHLLELRLSRLRQLNPMDLFQFISRFRHLTSLHIGRDVDGLDSFDLARFPDFPSLISLHAPAGWVFKLLSSQRQGLLCLESLSIVYNLRNDGLSHWLQRTSSPSIPMLLNEQRRPLTISLKVHLGNSPGWKMFEDLNLPSTVDRPKLDDITSLTLILDQEAKSGDMALAQVLPRWTALFYGLRHLSLKSHPRALSAAETMMLSTQIIQEDKIPLLTSVEVNGVEVYTSESPESS</sequence>
<keyword evidence="2" id="KW-1185">Reference proteome</keyword>
<evidence type="ECO:0008006" key="3">
    <source>
        <dbReference type="Google" id="ProtNLM"/>
    </source>
</evidence>